<gene>
    <name evidence="1" type="ORF">GCM10023086_76350</name>
</gene>
<protein>
    <submittedName>
        <fullName evidence="1">Uncharacterized protein</fullName>
    </submittedName>
</protein>
<accession>A0ABP8HL21</accession>
<organism evidence="1 2">
    <name type="scientific">Streptomyces venetus</name>
    <dbReference type="NCBI Taxonomy" id="1701086"/>
    <lineage>
        <taxon>Bacteria</taxon>
        <taxon>Bacillati</taxon>
        <taxon>Actinomycetota</taxon>
        <taxon>Actinomycetes</taxon>
        <taxon>Kitasatosporales</taxon>
        <taxon>Streptomycetaceae</taxon>
        <taxon>Streptomyces</taxon>
    </lineage>
</organism>
<name>A0ABP8HL21_9ACTN</name>
<comment type="caution">
    <text evidence="1">The sequence shown here is derived from an EMBL/GenBank/DDBJ whole genome shotgun (WGS) entry which is preliminary data.</text>
</comment>
<sequence length="61" mass="6231">MSLGQRIQGRVVEFVGRGYQLAQEARGGASAQPGQDRVGVGSVAEYIGERPQGGVEGGSVA</sequence>
<proteinExistence type="predicted"/>
<evidence type="ECO:0000313" key="2">
    <source>
        <dbReference type="Proteomes" id="UP001501115"/>
    </source>
</evidence>
<reference evidence="2" key="1">
    <citation type="journal article" date="2019" name="Int. J. Syst. Evol. Microbiol.">
        <title>The Global Catalogue of Microorganisms (GCM) 10K type strain sequencing project: providing services to taxonomists for standard genome sequencing and annotation.</title>
        <authorList>
            <consortium name="The Broad Institute Genomics Platform"/>
            <consortium name="The Broad Institute Genome Sequencing Center for Infectious Disease"/>
            <person name="Wu L."/>
            <person name="Ma J."/>
        </authorList>
    </citation>
    <scope>NUCLEOTIDE SEQUENCE [LARGE SCALE GENOMIC DNA]</scope>
    <source>
        <strain evidence="2">JCM 31290</strain>
    </source>
</reference>
<evidence type="ECO:0000313" key="1">
    <source>
        <dbReference type="EMBL" id="GAA4340683.1"/>
    </source>
</evidence>
<dbReference type="Proteomes" id="UP001501115">
    <property type="component" value="Unassembled WGS sequence"/>
</dbReference>
<dbReference type="EMBL" id="BAABET010000021">
    <property type="protein sequence ID" value="GAA4340683.1"/>
    <property type="molecule type" value="Genomic_DNA"/>
</dbReference>
<keyword evidence="2" id="KW-1185">Reference proteome</keyword>